<feature type="region of interest" description="Disordered" evidence="1">
    <location>
        <begin position="23"/>
        <end position="50"/>
    </location>
</feature>
<reference evidence="2 3" key="1">
    <citation type="submission" date="2020-07" db="EMBL/GenBank/DDBJ databases">
        <title>Sequencing the genomes of 1000 actinobacteria strains.</title>
        <authorList>
            <person name="Klenk H.-P."/>
        </authorList>
    </citation>
    <scope>NUCLEOTIDE SEQUENCE [LARGE SCALE GENOMIC DNA]</scope>
    <source>
        <strain evidence="2 3">DSM 27576</strain>
    </source>
</reference>
<gene>
    <name evidence="2" type="ORF">FHX48_001929</name>
</gene>
<protein>
    <submittedName>
        <fullName evidence="2">Uncharacterized protein</fullName>
    </submittedName>
</protein>
<dbReference type="RefSeq" id="WP_167046259.1">
    <property type="nucleotide sequence ID" value="NZ_JAAOZB010000001.1"/>
</dbReference>
<sequence>MLILIPIAVFAVLAGLGVRWRRKAHPRKRAPRNDMMRAGKSDSTSADDAALRAEGQNSWMRMGGF</sequence>
<evidence type="ECO:0000313" key="3">
    <source>
        <dbReference type="Proteomes" id="UP000526083"/>
    </source>
</evidence>
<proteinExistence type="predicted"/>
<evidence type="ECO:0000313" key="2">
    <source>
        <dbReference type="EMBL" id="MBA8816836.1"/>
    </source>
</evidence>
<dbReference type="EMBL" id="JACGWY010000003">
    <property type="protein sequence ID" value="MBA8816836.1"/>
    <property type="molecule type" value="Genomic_DNA"/>
</dbReference>
<accession>A0A7W3PM93</accession>
<keyword evidence="3" id="KW-1185">Reference proteome</keyword>
<dbReference type="Proteomes" id="UP000526083">
    <property type="component" value="Unassembled WGS sequence"/>
</dbReference>
<evidence type="ECO:0000256" key="1">
    <source>
        <dbReference type="SAM" id="MobiDB-lite"/>
    </source>
</evidence>
<organism evidence="2 3">
    <name type="scientific">Microbacterium halimionae</name>
    <dbReference type="NCBI Taxonomy" id="1526413"/>
    <lineage>
        <taxon>Bacteria</taxon>
        <taxon>Bacillati</taxon>
        <taxon>Actinomycetota</taxon>
        <taxon>Actinomycetes</taxon>
        <taxon>Micrococcales</taxon>
        <taxon>Microbacteriaceae</taxon>
        <taxon>Microbacterium</taxon>
    </lineage>
</organism>
<dbReference type="AlphaFoldDB" id="A0A7W3PM93"/>
<comment type="caution">
    <text evidence="2">The sequence shown here is derived from an EMBL/GenBank/DDBJ whole genome shotgun (WGS) entry which is preliminary data.</text>
</comment>
<feature type="compositionally biased region" description="Basic and acidic residues" evidence="1">
    <location>
        <begin position="31"/>
        <end position="40"/>
    </location>
</feature>
<name>A0A7W3PM93_9MICO</name>